<comment type="subcellular location">
    <subcellularLocation>
        <location evidence="1">Cell inner membrane</location>
    </subcellularLocation>
</comment>
<feature type="transmembrane region" description="Helical" evidence="7">
    <location>
        <begin position="344"/>
        <end position="363"/>
    </location>
</feature>
<dbReference type="RefSeq" id="WP_106226442.1">
    <property type="nucleotide sequence ID" value="NZ_PVTV01000011.1"/>
</dbReference>
<feature type="transmembrane region" description="Helical" evidence="7">
    <location>
        <begin position="307"/>
        <end position="332"/>
    </location>
</feature>
<dbReference type="PANTHER" id="PTHR30462">
    <property type="entry name" value="INTERMEMBRANE TRANSPORT PROTEIN PQIB-RELATED"/>
    <property type="match status" value="1"/>
</dbReference>
<feature type="transmembrane region" description="Helical" evidence="7">
    <location>
        <begin position="138"/>
        <end position="156"/>
    </location>
</feature>
<evidence type="ECO:0000313" key="8">
    <source>
        <dbReference type="EMBL" id="PRY99099.1"/>
    </source>
</evidence>
<dbReference type="PANTHER" id="PTHR30462:SF3">
    <property type="entry name" value="INTERMEMBRANE TRANSPORT PROTEIN PQIA"/>
    <property type="match status" value="1"/>
</dbReference>
<comment type="caution">
    <text evidence="8">The sequence shown here is derived from an EMBL/GenBank/DDBJ whole genome shotgun (WGS) entry which is preliminary data.</text>
</comment>
<evidence type="ECO:0000256" key="7">
    <source>
        <dbReference type="SAM" id="Phobius"/>
    </source>
</evidence>
<name>A0A2T0XJG4_9BURK</name>
<dbReference type="InterPro" id="IPR007498">
    <property type="entry name" value="PqiA-like"/>
</dbReference>
<feature type="transmembrane region" description="Helical" evidence="7">
    <location>
        <begin position="267"/>
        <end position="291"/>
    </location>
</feature>
<dbReference type="EMBL" id="PVTV01000011">
    <property type="protein sequence ID" value="PRY99099.1"/>
    <property type="molecule type" value="Genomic_DNA"/>
</dbReference>
<keyword evidence="3" id="KW-0997">Cell inner membrane</keyword>
<dbReference type="GO" id="GO:0005886">
    <property type="term" value="C:plasma membrane"/>
    <property type="evidence" value="ECO:0007669"/>
    <property type="project" value="UniProtKB-SubCell"/>
</dbReference>
<sequence length="380" mass="41521">MAFHLHCHGCGARYERKKLRSDEWARCSRCGTVLETYSVLRPDSWLALCLSALIGLIFANAFPLAILDFQGLEQSAGFLDAIRITWSAGYEPVAVMTFAVGFFFPLLHLLILLWIFIPLAVMKIPGHIELALLAVDHLRRWCMVPVLLTGILVSAFKMADFASLSLQPGLHSLIFSTLLLTAIGTLDSHKISLMILDLGLPLGEQKAVKPPSPAMVSRTWALLCAAAVMYIPANLLPIMSTSGVTGDSSHTIMGGIIELCEMGSWDVAAVVFIASMVVPIFKLVALALLVWQTQQGHVNQLEQRTRLYVFVEIIGQWSMLDVFVVLLMSALVQFGSLMSIQPSAGAAAFGAVVVLTMLAAMGFDPRLAWRRAGHKGFLKQ</sequence>
<protein>
    <submittedName>
        <fullName evidence="8">Paraquat-inducible protein A</fullName>
    </submittedName>
</protein>
<dbReference type="InterPro" id="IPR051800">
    <property type="entry name" value="PqiA-PqiB_transport"/>
</dbReference>
<feature type="transmembrane region" description="Helical" evidence="7">
    <location>
        <begin position="219"/>
        <end position="239"/>
    </location>
</feature>
<feature type="transmembrane region" description="Helical" evidence="7">
    <location>
        <begin position="45"/>
        <end position="66"/>
    </location>
</feature>
<dbReference type="Pfam" id="PF04403">
    <property type="entry name" value="PqiA"/>
    <property type="match status" value="2"/>
</dbReference>
<reference evidence="8 9" key="1">
    <citation type="submission" date="2018-03" db="EMBL/GenBank/DDBJ databases">
        <title>Genomic Encyclopedia of Type Strains, Phase III (KMG-III): the genomes of soil and plant-associated and newly described type strains.</title>
        <authorList>
            <person name="Whitman W."/>
        </authorList>
    </citation>
    <scope>NUCLEOTIDE SEQUENCE [LARGE SCALE GENOMIC DNA]</scope>
    <source>
        <strain evidence="8 9">MWH-P2sevCIIIb</strain>
    </source>
</reference>
<gene>
    <name evidence="8" type="ORF">BCM14_0538</name>
</gene>
<keyword evidence="2" id="KW-1003">Cell membrane</keyword>
<evidence type="ECO:0000313" key="9">
    <source>
        <dbReference type="Proteomes" id="UP000238308"/>
    </source>
</evidence>
<keyword evidence="6 7" id="KW-0472">Membrane</keyword>
<accession>A0A2T0XJG4</accession>
<evidence type="ECO:0000256" key="6">
    <source>
        <dbReference type="ARBA" id="ARBA00023136"/>
    </source>
</evidence>
<evidence type="ECO:0000256" key="1">
    <source>
        <dbReference type="ARBA" id="ARBA00004533"/>
    </source>
</evidence>
<evidence type="ECO:0000256" key="4">
    <source>
        <dbReference type="ARBA" id="ARBA00022692"/>
    </source>
</evidence>
<evidence type="ECO:0000256" key="5">
    <source>
        <dbReference type="ARBA" id="ARBA00022989"/>
    </source>
</evidence>
<evidence type="ECO:0000256" key="2">
    <source>
        <dbReference type="ARBA" id="ARBA00022475"/>
    </source>
</evidence>
<dbReference type="AlphaFoldDB" id="A0A2T0XJG4"/>
<keyword evidence="9" id="KW-1185">Reference proteome</keyword>
<organism evidence="8 9">
    <name type="scientific">Jezberella montanilacus</name>
    <dbReference type="NCBI Taxonomy" id="323426"/>
    <lineage>
        <taxon>Bacteria</taxon>
        <taxon>Pseudomonadati</taxon>
        <taxon>Pseudomonadota</taxon>
        <taxon>Betaproteobacteria</taxon>
        <taxon>Burkholderiales</taxon>
        <taxon>Alcaligenaceae</taxon>
        <taxon>Jezberella</taxon>
    </lineage>
</organism>
<proteinExistence type="predicted"/>
<feature type="transmembrane region" description="Helical" evidence="7">
    <location>
        <begin position="168"/>
        <end position="186"/>
    </location>
</feature>
<keyword evidence="4 7" id="KW-0812">Transmembrane</keyword>
<evidence type="ECO:0000256" key="3">
    <source>
        <dbReference type="ARBA" id="ARBA00022519"/>
    </source>
</evidence>
<keyword evidence="5 7" id="KW-1133">Transmembrane helix</keyword>
<dbReference type="Proteomes" id="UP000238308">
    <property type="component" value="Unassembled WGS sequence"/>
</dbReference>
<feature type="transmembrane region" description="Helical" evidence="7">
    <location>
        <begin position="93"/>
        <end position="117"/>
    </location>
</feature>
<dbReference type="OrthoDB" id="9800207at2"/>